<evidence type="ECO:0008006" key="3">
    <source>
        <dbReference type="Google" id="ProtNLM"/>
    </source>
</evidence>
<dbReference type="Proteomes" id="UP000649799">
    <property type="component" value="Unassembled WGS sequence"/>
</dbReference>
<organism evidence="1 2">
    <name type="scientific">Cyclobacterium plantarum</name>
    <dbReference type="NCBI Taxonomy" id="2716263"/>
    <lineage>
        <taxon>Bacteria</taxon>
        <taxon>Pseudomonadati</taxon>
        <taxon>Bacteroidota</taxon>
        <taxon>Cytophagia</taxon>
        <taxon>Cytophagales</taxon>
        <taxon>Cyclobacteriaceae</taxon>
        <taxon>Cyclobacterium</taxon>
    </lineage>
</organism>
<name>A0ABX0HEK0_9BACT</name>
<reference evidence="1 2" key="1">
    <citation type="submission" date="2020-03" db="EMBL/GenBank/DDBJ databases">
        <title>Cyclobacterium plantarum sp. nov., a marine bacterium isolated from a coastal-marine wetland.</title>
        <authorList>
            <person name="Sanchez-Porro C."/>
            <person name="Ventosa A."/>
            <person name="Amoozegar M."/>
        </authorList>
    </citation>
    <scope>NUCLEOTIDE SEQUENCE [LARGE SCALE GENOMIC DNA]</scope>
    <source>
        <strain evidence="1 2">GBPx2</strain>
    </source>
</reference>
<sequence>MKTTLLTLLVATVWTTVVSQQIQGEIRSHPKKAMDMVLMPFGLDHSISTGTVDKNGAFSIDLGSKDFQNVPQEVKSMFMSDLYFSFHFNCGDGDDFGENHDVPAARVDYVRLLQKDQWAGTVFLVSEEKLIPWLEDEAYNPAVVGKFWEVVYLEGDLKVNTSCTFPKFVDSDTNVEVTYAYQLDLKPGFNWVEYQIEEVHQTEEGQMASFPSKVNITNLSDPSEMLWIGKYY</sequence>
<evidence type="ECO:0000313" key="2">
    <source>
        <dbReference type="Proteomes" id="UP000649799"/>
    </source>
</evidence>
<evidence type="ECO:0000313" key="1">
    <source>
        <dbReference type="EMBL" id="NHE58826.1"/>
    </source>
</evidence>
<comment type="caution">
    <text evidence="1">The sequence shown here is derived from an EMBL/GenBank/DDBJ whole genome shotgun (WGS) entry which is preliminary data.</text>
</comment>
<keyword evidence="2" id="KW-1185">Reference proteome</keyword>
<gene>
    <name evidence="1" type="ORF">G9Q97_18605</name>
</gene>
<dbReference type="EMBL" id="JAANYN010000008">
    <property type="protein sequence ID" value="NHE58826.1"/>
    <property type="molecule type" value="Genomic_DNA"/>
</dbReference>
<accession>A0ABX0HEK0</accession>
<dbReference type="RefSeq" id="WP_166149568.1">
    <property type="nucleotide sequence ID" value="NZ_JAANYN010000008.1"/>
</dbReference>
<protein>
    <recommendedName>
        <fullName evidence="3">Carboxypeptidase regulatory-like domain-containing protein</fullName>
    </recommendedName>
</protein>
<proteinExistence type="predicted"/>